<dbReference type="RefSeq" id="WP_258332655.1">
    <property type="nucleotide sequence ID" value="NZ_JAPTGG010000014.1"/>
</dbReference>
<accession>A0A9J6RPY2</accession>
<evidence type="ECO:0000313" key="3">
    <source>
        <dbReference type="EMBL" id="MCZ0866627.1"/>
    </source>
</evidence>
<keyword evidence="4" id="KW-1185">Reference proteome</keyword>
<name>A0A9J6RPY2_9GAMM</name>
<sequence length="190" mass="21110">MNKLIGLSLLAAVLCLAGCANTQIDAGDTGRFNSKQYRDYSWATATMTHKQGRSERLVILDHALRDAVNTQLKAKGYRLVEPAEAQFVVDYRYTRMVSVDQGDPMATPKALEGAWDAGATMGDPGLQLGFVPEKISELFLRFSVRDKFSKKELWSGTASRIMDQSSKSKTQINAIAERVVKKLFAQFAKR</sequence>
<feature type="chain" id="PRO_5039890281" evidence="1">
    <location>
        <begin position="23"/>
        <end position="190"/>
    </location>
</feature>
<dbReference type="InterPro" id="IPR025411">
    <property type="entry name" value="DUF4136"/>
</dbReference>
<reference evidence="3 4" key="1">
    <citation type="submission" date="2022-12" db="EMBL/GenBank/DDBJ databases">
        <title>Dasania phycosphaerae sp. nov., isolated from particulate material of the south coast of Korea.</title>
        <authorList>
            <person name="Jiang Y."/>
        </authorList>
    </citation>
    <scope>NUCLEOTIDE SEQUENCE [LARGE SCALE GENOMIC DNA]</scope>
    <source>
        <strain evidence="3 4">GY-19</strain>
    </source>
</reference>
<dbReference type="Pfam" id="PF13590">
    <property type="entry name" value="DUF4136"/>
    <property type="match status" value="1"/>
</dbReference>
<comment type="caution">
    <text evidence="3">The sequence shown here is derived from an EMBL/GenBank/DDBJ whole genome shotgun (WGS) entry which is preliminary data.</text>
</comment>
<evidence type="ECO:0000256" key="1">
    <source>
        <dbReference type="SAM" id="SignalP"/>
    </source>
</evidence>
<proteinExistence type="predicted"/>
<evidence type="ECO:0000259" key="2">
    <source>
        <dbReference type="Pfam" id="PF13590"/>
    </source>
</evidence>
<dbReference type="Gene3D" id="3.30.160.670">
    <property type="match status" value="1"/>
</dbReference>
<feature type="domain" description="DUF4136" evidence="2">
    <location>
        <begin position="32"/>
        <end position="187"/>
    </location>
</feature>
<protein>
    <submittedName>
        <fullName evidence="3">DUF4136 domain-containing protein</fullName>
    </submittedName>
</protein>
<keyword evidence="1" id="KW-0732">Signal</keyword>
<evidence type="ECO:0000313" key="4">
    <source>
        <dbReference type="Proteomes" id="UP001069090"/>
    </source>
</evidence>
<dbReference type="Proteomes" id="UP001069090">
    <property type="component" value="Unassembled WGS sequence"/>
</dbReference>
<gene>
    <name evidence="3" type="ORF">O0V09_15555</name>
</gene>
<dbReference type="AlphaFoldDB" id="A0A9J6RPY2"/>
<organism evidence="3 4">
    <name type="scientific">Dasania phycosphaerae</name>
    <dbReference type="NCBI Taxonomy" id="2950436"/>
    <lineage>
        <taxon>Bacteria</taxon>
        <taxon>Pseudomonadati</taxon>
        <taxon>Pseudomonadota</taxon>
        <taxon>Gammaproteobacteria</taxon>
        <taxon>Cellvibrionales</taxon>
        <taxon>Spongiibacteraceae</taxon>
        <taxon>Dasania</taxon>
    </lineage>
</organism>
<dbReference type="EMBL" id="JAPTGG010000014">
    <property type="protein sequence ID" value="MCZ0866627.1"/>
    <property type="molecule type" value="Genomic_DNA"/>
</dbReference>
<feature type="signal peptide" evidence="1">
    <location>
        <begin position="1"/>
        <end position="22"/>
    </location>
</feature>